<reference evidence="1 2" key="1">
    <citation type="submission" date="2021-06" db="EMBL/GenBank/DDBJ databases">
        <authorList>
            <person name="Palmer J.M."/>
        </authorList>
    </citation>
    <scope>NUCLEOTIDE SEQUENCE [LARGE SCALE GENOMIC DNA]</scope>
    <source>
        <strain evidence="1 2">XR_2019</strain>
        <tissue evidence="1">Muscle</tissue>
    </source>
</reference>
<keyword evidence="2" id="KW-1185">Reference proteome</keyword>
<organism evidence="1 2">
    <name type="scientific">Xenotaenia resolanae</name>
    <dbReference type="NCBI Taxonomy" id="208358"/>
    <lineage>
        <taxon>Eukaryota</taxon>
        <taxon>Metazoa</taxon>
        <taxon>Chordata</taxon>
        <taxon>Craniata</taxon>
        <taxon>Vertebrata</taxon>
        <taxon>Euteleostomi</taxon>
        <taxon>Actinopterygii</taxon>
        <taxon>Neopterygii</taxon>
        <taxon>Teleostei</taxon>
        <taxon>Neoteleostei</taxon>
        <taxon>Acanthomorphata</taxon>
        <taxon>Ovalentaria</taxon>
        <taxon>Atherinomorphae</taxon>
        <taxon>Cyprinodontiformes</taxon>
        <taxon>Goodeidae</taxon>
        <taxon>Xenotaenia</taxon>
    </lineage>
</organism>
<protein>
    <submittedName>
        <fullName evidence="1">Uncharacterized protein</fullName>
    </submittedName>
</protein>
<dbReference type="Proteomes" id="UP001444071">
    <property type="component" value="Unassembled WGS sequence"/>
</dbReference>
<evidence type="ECO:0000313" key="1">
    <source>
        <dbReference type="EMBL" id="MEQ2276037.1"/>
    </source>
</evidence>
<comment type="caution">
    <text evidence="1">The sequence shown here is derived from an EMBL/GenBank/DDBJ whole genome shotgun (WGS) entry which is preliminary data.</text>
</comment>
<proteinExistence type="predicted"/>
<name>A0ABV0X630_9TELE</name>
<dbReference type="EMBL" id="JAHRIM010084023">
    <property type="protein sequence ID" value="MEQ2276037.1"/>
    <property type="molecule type" value="Genomic_DNA"/>
</dbReference>
<gene>
    <name evidence="1" type="ORF">XENORESO_012740</name>
</gene>
<evidence type="ECO:0000313" key="2">
    <source>
        <dbReference type="Proteomes" id="UP001444071"/>
    </source>
</evidence>
<accession>A0ABV0X630</accession>
<sequence>MVLFNGHFTIECCGLVSLNEPSGPVSTEPFRAEFYWEWMRLWACLPALWALIGQKSSSRGRQPGWKETETPTTGWRTWTHGDEAVAMKGGYIQKVLGISPGQNHHHTLNGTFCKI</sequence>